<dbReference type="InterPro" id="IPR003593">
    <property type="entry name" value="AAA+_ATPase"/>
</dbReference>
<dbReference type="GO" id="GO:0005524">
    <property type="term" value="F:ATP binding"/>
    <property type="evidence" value="ECO:0007669"/>
    <property type="project" value="UniProtKB-KW"/>
</dbReference>
<evidence type="ECO:0000313" key="14">
    <source>
        <dbReference type="EMBL" id="GGG54879.1"/>
    </source>
</evidence>
<evidence type="ECO:0000256" key="5">
    <source>
        <dbReference type="ARBA" id="ARBA00022741"/>
    </source>
</evidence>
<feature type="region of interest" description="Disordered" evidence="10">
    <location>
        <begin position="599"/>
        <end position="634"/>
    </location>
</feature>
<feature type="domain" description="ABC transporter" evidence="12">
    <location>
        <begin position="363"/>
        <end position="599"/>
    </location>
</feature>
<feature type="domain" description="ABC transmembrane type-1" evidence="13">
    <location>
        <begin position="33"/>
        <end position="327"/>
    </location>
</feature>
<dbReference type="InterPro" id="IPR003439">
    <property type="entry name" value="ABC_transporter-like_ATP-bd"/>
</dbReference>
<dbReference type="GO" id="GO:0015421">
    <property type="term" value="F:ABC-type oligopeptide transporter activity"/>
    <property type="evidence" value="ECO:0007669"/>
    <property type="project" value="TreeGrafter"/>
</dbReference>
<evidence type="ECO:0000256" key="4">
    <source>
        <dbReference type="ARBA" id="ARBA00022692"/>
    </source>
</evidence>
<dbReference type="EMBL" id="BMEQ01000007">
    <property type="protein sequence ID" value="GGG54879.1"/>
    <property type="molecule type" value="Genomic_DNA"/>
</dbReference>
<organism evidence="14 15">
    <name type="scientific">Kocuria dechangensis</name>
    <dbReference type="NCBI Taxonomy" id="1176249"/>
    <lineage>
        <taxon>Bacteria</taxon>
        <taxon>Bacillati</taxon>
        <taxon>Actinomycetota</taxon>
        <taxon>Actinomycetes</taxon>
        <taxon>Micrococcales</taxon>
        <taxon>Micrococcaceae</taxon>
        <taxon>Kocuria</taxon>
    </lineage>
</organism>
<evidence type="ECO:0000259" key="12">
    <source>
        <dbReference type="PROSITE" id="PS50893"/>
    </source>
</evidence>
<dbReference type="PROSITE" id="PS00211">
    <property type="entry name" value="ABC_TRANSPORTER_1"/>
    <property type="match status" value="1"/>
</dbReference>
<dbReference type="InterPro" id="IPR036640">
    <property type="entry name" value="ABC1_TM_sf"/>
</dbReference>
<reference evidence="14" key="1">
    <citation type="journal article" date="2014" name="Int. J. Syst. Evol. Microbiol.">
        <title>Complete genome sequence of Corynebacterium casei LMG S-19264T (=DSM 44701T), isolated from a smear-ripened cheese.</title>
        <authorList>
            <consortium name="US DOE Joint Genome Institute (JGI-PGF)"/>
            <person name="Walter F."/>
            <person name="Albersmeier A."/>
            <person name="Kalinowski J."/>
            <person name="Ruckert C."/>
        </authorList>
    </citation>
    <scope>NUCLEOTIDE SEQUENCE</scope>
    <source>
        <strain evidence="14">CGMCC 1.12187</strain>
    </source>
</reference>
<keyword evidence="4 11" id="KW-0812">Transmembrane</keyword>
<dbReference type="SUPFAM" id="SSF90123">
    <property type="entry name" value="ABC transporter transmembrane region"/>
    <property type="match status" value="1"/>
</dbReference>
<dbReference type="InterPro" id="IPR039421">
    <property type="entry name" value="Type_1_exporter"/>
</dbReference>
<dbReference type="Gene3D" id="3.40.50.300">
    <property type="entry name" value="P-loop containing nucleotide triphosphate hydrolases"/>
    <property type="match status" value="1"/>
</dbReference>
<evidence type="ECO:0000256" key="3">
    <source>
        <dbReference type="ARBA" id="ARBA00022475"/>
    </source>
</evidence>
<proteinExistence type="inferred from homology"/>
<dbReference type="PANTHER" id="PTHR43394:SF1">
    <property type="entry name" value="ATP-BINDING CASSETTE SUB-FAMILY B MEMBER 10, MITOCHONDRIAL"/>
    <property type="match status" value="1"/>
</dbReference>
<dbReference type="Pfam" id="PF00005">
    <property type="entry name" value="ABC_tran"/>
    <property type="match status" value="1"/>
</dbReference>
<evidence type="ECO:0000256" key="1">
    <source>
        <dbReference type="ARBA" id="ARBA00004651"/>
    </source>
</evidence>
<evidence type="ECO:0000256" key="8">
    <source>
        <dbReference type="ARBA" id="ARBA00023136"/>
    </source>
</evidence>
<dbReference type="SMART" id="SM00382">
    <property type="entry name" value="AAA"/>
    <property type="match status" value="1"/>
</dbReference>
<evidence type="ECO:0000256" key="10">
    <source>
        <dbReference type="SAM" id="MobiDB-lite"/>
    </source>
</evidence>
<comment type="subcellular location">
    <subcellularLocation>
        <location evidence="1">Cell membrane</location>
        <topology evidence="1">Multi-pass membrane protein</topology>
    </subcellularLocation>
</comment>
<protein>
    <submittedName>
        <fullName evidence="14">Protein-tyrosine-phosphatase</fullName>
    </submittedName>
</protein>
<dbReference type="SUPFAM" id="SSF52540">
    <property type="entry name" value="P-loop containing nucleoside triphosphate hydrolases"/>
    <property type="match status" value="1"/>
</dbReference>
<keyword evidence="7 11" id="KW-1133">Transmembrane helix</keyword>
<feature type="transmembrane region" description="Helical" evidence="11">
    <location>
        <begin position="80"/>
        <end position="110"/>
    </location>
</feature>
<comment type="similarity">
    <text evidence="9">Belongs to the ABC transporter superfamily. Lipid exporter (TC 3.A.1.106) family.</text>
</comment>
<dbReference type="FunFam" id="3.40.50.300:FF:000299">
    <property type="entry name" value="ABC transporter ATP-binding protein/permease"/>
    <property type="match status" value="1"/>
</dbReference>
<keyword evidence="6" id="KW-0067">ATP-binding</keyword>
<evidence type="ECO:0000259" key="13">
    <source>
        <dbReference type="PROSITE" id="PS50929"/>
    </source>
</evidence>
<dbReference type="GO" id="GO:0005886">
    <property type="term" value="C:plasma membrane"/>
    <property type="evidence" value="ECO:0007669"/>
    <property type="project" value="UniProtKB-SubCell"/>
</dbReference>
<reference evidence="14" key="2">
    <citation type="submission" date="2020-09" db="EMBL/GenBank/DDBJ databases">
        <authorList>
            <person name="Sun Q."/>
            <person name="Zhou Y."/>
        </authorList>
    </citation>
    <scope>NUCLEOTIDE SEQUENCE</scope>
    <source>
        <strain evidence="14">CGMCC 1.12187</strain>
    </source>
</reference>
<evidence type="ECO:0000256" key="6">
    <source>
        <dbReference type="ARBA" id="ARBA00022840"/>
    </source>
</evidence>
<keyword evidence="2" id="KW-0813">Transport</keyword>
<dbReference type="PROSITE" id="PS50893">
    <property type="entry name" value="ABC_TRANSPORTER_2"/>
    <property type="match status" value="1"/>
</dbReference>
<evidence type="ECO:0000256" key="11">
    <source>
        <dbReference type="SAM" id="Phobius"/>
    </source>
</evidence>
<evidence type="ECO:0000256" key="2">
    <source>
        <dbReference type="ARBA" id="ARBA00022448"/>
    </source>
</evidence>
<dbReference type="PANTHER" id="PTHR43394">
    <property type="entry name" value="ATP-DEPENDENT PERMEASE MDL1, MITOCHONDRIAL"/>
    <property type="match status" value="1"/>
</dbReference>
<dbReference type="CDD" id="cd18564">
    <property type="entry name" value="ABC_6TM_exporter_like"/>
    <property type="match status" value="1"/>
</dbReference>
<dbReference type="Gene3D" id="1.20.1560.10">
    <property type="entry name" value="ABC transporter type 1, transmembrane domain"/>
    <property type="match status" value="1"/>
</dbReference>
<keyword evidence="5" id="KW-0547">Nucleotide-binding</keyword>
<evidence type="ECO:0000256" key="7">
    <source>
        <dbReference type="ARBA" id="ARBA00022989"/>
    </source>
</evidence>
<dbReference type="RefSeq" id="WP_188536240.1">
    <property type="nucleotide sequence ID" value="NZ_BMEQ01000007.1"/>
</dbReference>
<sequence>MSRRSRGRTGPKALGRTVALIRPHLREHRLLIAAGVLVLLLEVAFRVLEPWPLKIVVDAISRSLGAQNVDGWIPGASWQLLLAAGLATVSIVGFRALFNYLATVAFALVGSRVSTVLRARVFDHVQSLSDRYHSVSRVGDTVQRLVSDIGKLQEVAVSAGLPLLANVITLVAMCGVMLVLDPMLAGVVVVAILAFLLVGRGSSARITEASRRTRQGEGALANTAHEALGAVRTVQAYGLEGRMAETFRRSNEQALTEGVRSRRLAAGLERSTDVIVGAATALVVVGGGMRVLQGAMTLGDLVLFTTYLKTCMKPLRDMAKYTGRIARAAASGERVADLMDETVDVRESPGARELPGVRGELALHHVDAAYGDPADGGSTVLRDVDLVIPAGQHVAVVGPSGSGKSTLASLLVRMMDPVSGAVTLDGHDLRLLTLGTVRGSVALLLQDSVLFHGTVRENIRLGRPDATDAEVESAAQAAQAHDFITAFPQGYDTPVGERGSTVSGGQRQRLAIARALLRNAPVVVLDEATTGLDPQATWDVTAAIGRLVRGRTSLAVTHDAALALAADRVLWVQDGRVLLDGAPEELLARPDGVFAAWVAQQEAQRESQQQSRPEPQPEPDPVSRSVSQQQGVRP</sequence>
<dbReference type="Pfam" id="PF00664">
    <property type="entry name" value="ABC_membrane"/>
    <property type="match status" value="1"/>
</dbReference>
<evidence type="ECO:0000256" key="9">
    <source>
        <dbReference type="ARBA" id="ARBA00061644"/>
    </source>
</evidence>
<keyword evidence="15" id="KW-1185">Reference proteome</keyword>
<name>A0A917LSG2_9MICC</name>
<dbReference type="InterPro" id="IPR027417">
    <property type="entry name" value="P-loop_NTPase"/>
</dbReference>
<feature type="transmembrane region" description="Helical" evidence="11">
    <location>
        <begin position="155"/>
        <end position="178"/>
    </location>
</feature>
<feature type="transmembrane region" description="Helical" evidence="11">
    <location>
        <begin position="30"/>
        <end position="48"/>
    </location>
</feature>
<feature type="compositionally biased region" description="Polar residues" evidence="10">
    <location>
        <begin position="624"/>
        <end position="634"/>
    </location>
</feature>
<gene>
    <name evidence="14" type="ORF">GCM10011374_17200</name>
</gene>
<feature type="compositionally biased region" description="Low complexity" evidence="10">
    <location>
        <begin position="599"/>
        <end position="613"/>
    </location>
</feature>
<dbReference type="InterPro" id="IPR011527">
    <property type="entry name" value="ABC1_TM_dom"/>
</dbReference>
<dbReference type="InterPro" id="IPR017871">
    <property type="entry name" value="ABC_transporter-like_CS"/>
</dbReference>
<feature type="transmembrane region" description="Helical" evidence="11">
    <location>
        <begin position="184"/>
        <end position="202"/>
    </location>
</feature>
<dbReference type="Proteomes" id="UP000638848">
    <property type="component" value="Unassembled WGS sequence"/>
</dbReference>
<accession>A0A917LSG2</accession>
<dbReference type="PROSITE" id="PS50929">
    <property type="entry name" value="ABC_TM1F"/>
    <property type="match status" value="1"/>
</dbReference>
<evidence type="ECO:0000313" key="15">
    <source>
        <dbReference type="Proteomes" id="UP000638848"/>
    </source>
</evidence>
<keyword evidence="8 11" id="KW-0472">Membrane</keyword>
<comment type="caution">
    <text evidence="14">The sequence shown here is derived from an EMBL/GenBank/DDBJ whole genome shotgun (WGS) entry which is preliminary data.</text>
</comment>
<keyword evidence="3" id="KW-1003">Cell membrane</keyword>
<dbReference type="GO" id="GO:0016887">
    <property type="term" value="F:ATP hydrolysis activity"/>
    <property type="evidence" value="ECO:0007669"/>
    <property type="project" value="InterPro"/>
</dbReference>
<dbReference type="AlphaFoldDB" id="A0A917LSG2"/>